<dbReference type="EMBL" id="DTGT01000273">
    <property type="protein sequence ID" value="HGH61381.1"/>
    <property type="molecule type" value="Genomic_DNA"/>
</dbReference>
<dbReference type="InterPro" id="IPR029062">
    <property type="entry name" value="Class_I_gatase-like"/>
</dbReference>
<comment type="caution">
    <text evidence="3">The sequence shown here is derived from an EMBL/GenBank/DDBJ whole genome shotgun (WGS) entry which is preliminary data.</text>
</comment>
<gene>
    <name evidence="3" type="ORF">ENV54_08800</name>
</gene>
<dbReference type="PANTHER" id="PTHR42695">
    <property type="entry name" value="GLUTAMINE AMIDOTRANSFERASE YLR126C-RELATED"/>
    <property type="match status" value="1"/>
</dbReference>
<accession>A0A7C4AS92</accession>
<proteinExistence type="predicted"/>
<dbReference type="PROSITE" id="PS51273">
    <property type="entry name" value="GATASE_TYPE_1"/>
    <property type="match status" value="1"/>
</dbReference>
<dbReference type="AlphaFoldDB" id="A0A7C4AS92"/>
<name>A0A7C4AS92_9BACT</name>
<feature type="domain" description="Glutamine amidotransferase" evidence="2">
    <location>
        <begin position="126"/>
        <end position="257"/>
    </location>
</feature>
<dbReference type="InterPro" id="IPR017926">
    <property type="entry name" value="GATASE"/>
</dbReference>
<dbReference type="SUPFAM" id="SSF52317">
    <property type="entry name" value="Class I glutamine amidotransferase-like"/>
    <property type="match status" value="1"/>
</dbReference>
<dbReference type="GO" id="GO:0005829">
    <property type="term" value="C:cytosol"/>
    <property type="evidence" value="ECO:0007669"/>
    <property type="project" value="TreeGrafter"/>
</dbReference>
<dbReference type="Gene3D" id="3.40.50.880">
    <property type="match status" value="1"/>
</dbReference>
<dbReference type="Pfam" id="PF00117">
    <property type="entry name" value="GATase"/>
    <property type="match status" value="1"/>
</dbReference>
<evidence type="ECO:0000259" key="2">
    <source>
        <dbReference type="Pfam" id="PF00117"/>
    </source>
</evidence>
<dbReference type="PANTHER" id="PTHR42695:SF20">
    <property type="entry name" value="GLUTAMINE AMIDOTRANSFERASE DOMAIN-CONTAINING PROTEIN"/>
    <property type="match status" value="1"/>
</dbReference>
<evidence type="ECO:0000313" key="3">
    <source>
        <dbReference type="EMBL" id="HGH61381.1"/>
    </source>
</evidence>
<evidence type="ECO:0000256" key="1">
    <source>
        <dbReference type="SAM" id="MobiDB-lite"/>
    </source>
</evidence>
<dbReference type="InterPro" id="IPR044992">
    <property type="entry name" value="ChyE-like"/>
</dbReference>
<feature type="region of interest" description="Disordered" evidence="1">
    <location>
        <begin position="230"/>
        <end position="249"/>
    </location>
</feature>
<protein>
    <submittedName>
        <fullName evidence="3">GMP synthase</fullName>
    </submittedName>
</protein>
<organism evidence="3">
    <name type="scientific">Desulfomonile tiedjei</name>
    <dbReference type="NCBI Taxonomy" id="2358"/>
    <lineage>
        <taxon>Bacteria</taxon>
        <taxon>Pseudomonadati</taxon>
        <taxon>Thermodesulfobacteriota</taxon>
        <taxon>Desulfomonilia</taxon>
        <taxon>Desulfomonilales</taxon>
        <taxon>Desulfomonilaceae</taxon>
        <taxon>Desulfomonile</taxon>
    </lineage>
</organism>
<reference evidence="3" key="1">
    <citation type="journal article" date="2020" name="mSystems">
        <title>Genome- and Community-Level Interaction Insights into Carbon Utilization and Element Cycling Functions of Hydrothermarchaeota in Hydrothermal Sediment.</title>
        <authorList>
            <person name="Zhou Z."/>
            <person name="Liu Y."/>
            <person name="Xu W."/>
            <person name="Pan J."/>
            <person name="Luo Z.H."/>
            <person name="Li M."/>
        </authorList>
    </citation>
    <scope>NUCLEOTIDE SEQUENCE [LARGE SCALE GENOMIC DNA]</scope>
    <source>
        <strain evidence="3">SpSt-769</strain>
    </source>
</reference>
<sequence>MRSAFYGRVLRAASLGIVLIVLCWPAARAEVPAAGGVNAEVADIHPWMMVALTPDGCAGGCRRLHSVVRDLSGNPRGLIYHFSQVTLDLIAEIQPEFIILSPQGTPWCRYTGHRAVELQNFLWTLVAAVEQMHVPVLGVCGGHQALSLAFGGKVGPIRAGEDDCMPYTRDRQSGAVTLTQTSPDPIFAGIEDQFRIVQSHYDEVKALPTNFTLLAEDKVSPNQIIRHRERPVYGIQGHPESSRSSNSPGTKLIRNFLDIAASYNKAVRAFIVEKPRLLSFQKGAH</sequence>